<proteinExistence type="predicted"/>
<protein>
    <submittedName>
        <fullName evidence="1">Uncharacterized protein</fullName>
    </submittedName>
</protein>
<evidence type="ECO:0000313" key="2">
    <source>
        <dbReference type="Proteomes" id="UP000009220"/>
    </source>
</evidence>
<dbReference type="KEGG" id="afi:Acife_1921"/>
<dbReference type="EMBL" id="CP002985">
    <property type="protein sequence ID" value="AEM48044.1"/>
    <property type="molecule type" value="Genomic_DNA"/>
</dbReference>
<dbReference type="RefSeq" id="WP_014029297.1">
    <property type="nucleotide sequence ID" value="NC_015942.1"/>
</dbReference>
<sequence>MNMRQGEREQVHDAELIYDAYAGLHPAIEWLLSLAEKGAADLGPMPSGPSKVCVNRLDLERQSRLNSGLGGGLQ</sequence>
<dbReference type="AlphaFoldDB" id="G0JLJ5"/>
<dbReference type="HOGENOM" id="CLU_2679251_0_0_6"/>
<organism evidence="1 2">
    <name type="scientific">Acidithiobacillus ferrivorans SS3</name>
    <dbReference type="NCBI Taxonomy" id="743299"/>
    <lineage>
        <taxon>Bacteria</taxon>
        <taxon>Pseudomonadati</taxon>
        <taxon>Pseudomonadota</taxon>
        <taxon>Acidithiobacillia</taxon>
        <taxon>Acidithiobacillales</taxon>
        <taxon>Acidithiobacillaceae</taxon>
        <taxon>Acidithiobacillus</taxon>
    </lineage>
</organism>
<name>G0JLJ5_9PROT</name>
<dbReference type="Proteomes" id="UP000009220">
    <property type="component" value="Chromosome"/>
</dbReference>
<accession>G0JLJ5</accession>
<gene>
    <name evidence="1" type="ORF">Acife_1921</name>
</gene>
<evidence type="ECO:0000313" key="1">
    <source>
        <dbReference type="EMBL" id="AEM48044.1"/>
    </source>
</evidence>
<reference evidence="1 2" key="1">
    <citation type="journal article" date="2011" name="J. Bacteriol.">
        <title>Draft genome of the psychrotolerant acidophile Acidithiobacillus ferrivorans SS3.</title>
        <authorList>
            <person name="Liljeqvist M."/>
            <person name="Valdes J."/>
            <person name="Holmes D.S."/>
            <person name="Dopson M."/>
        </authorList>
    </citation>
    <scope>NUCLEOTIDE SEQUENCE [LARGE SCALE GENOMIC DNA]</scope>
    <source>
        <strain evidence="1 2">SS3</strain>
    </source>
</reference>